<evidence type="ECO:0000256" key="1">
    <source>
        <dbReference type="SAM" id="MobiDB-lite"/>
    </source>
</evidence>
<gene>
    <name evidence="2" type="ORF">DUI87_11363</name>
</gene>
<keyword evidence="3" id="KW-1185">Reference proteome</keyword>
<dbReference type="Proteomes" id="UP000269221">
    <property type="component" value="Unassembled WGS sequence"/>
</dbReference>
<proteinExistence type="predicted"/>
<evidence type="ECO:0000313" key="2">
    <source>
        <dbReference type="EMBL" id="RMC11246.1"/>
    </source>
</evidence>
<organism evidence="2 3">
    <name type="scientific">Hirundo rustica rustica</name>
    <dbReference type="NCBI Taxonomy" id="333673"/>
    <lineage>
        <taxon>Eukaryota</taxon>
        <taxon>Metazoa</taxon>
        <taxon>Chordata</taxon>
        <taxon>Craniata</taxon>
        <taxon>Vertebrata</taxon>
        <taxon>Euteleostomi</taxon>
        <taxon>Archelosauria</taxon>
        <taxon>Archosauria</taxon>
        <taxon>Dinosauria</taxon>
        <taxon>Saurischia</taxon>
        <taxon>Theropoda</taxon>
        <taxon>Coelurosauria</taxon>
        <taxon>Aves</taxon>
        <taxon>Neognathae</taxon>
        <taxon>Neoaves</taxon>
        <taxon>Telluraves</taxon>
        <taxon>Australaves</taxon>
        <taxon>Passeriformes</taxon>
        <taxon>Sylvioidea</taxon>
        <taxon>Hirundinidae</taxon>
        <taxon>Hirundo</taxon>
    </lineage>
</organism>
<accession>A0A3M0KDK1</accession>
<comment type="caution">
    <text evidence="2">The sequence shown here is derived from an EMBL/GenBank/DDBJ whole genome shotgun (WGS) entry which is preliminary data.</text>
</comment>
<feature type="compositionally biased region" description="Basic and acidic residues" evidence="1">
    <location>
        <begin position="131"/>
        <end position="140"/>
    </location>
</feature>
<dbReference type="EMBL" id="QRBI01000108">
    <property type="protein sequence ID" value="RMC11246.1"/>
    <property type="molecule type" value="Genomic_DNA"/>
</dbReference>
<evidence type="ECO:0000313" key="3">
    <source>
        <dbReference type="Proteomes" id="UP000269221"/>
    </source>
</evidence>
<feature type="region of interest" description="Disordered" evidence="1">
    <location>
        <begin position="120"/>
        <end position="142"/>
    </location>
</feature>
<sequence>MMLEVSFGKGDVDPYGAFLGRKEMFLLLPVWCQHHASMKHFHVQLTRVWVIAGAERSEFGDALGGKHQEETEDCACARLTCSSPCSIKAKFIKEHDLHLHRDPKTFREFTRWNLGSFSLSQKPYPGEEEGQDKLSHHEEQQEQGCALVTPPGNSWDLPWERVTHQTTTLHQMLVSPLTNQGQVGQGLEEPALAGGDPAHGRGWNPDIEGRAVLEEKTKFALKISQHIPYSGWLLPACCRPAWL</sequence>
<name>A0A3M0KDK1_HIRRU</name>
<dbReference type="AlphaFoldDB" id="A0A3M0KDK1"/>
<protein>
    <submittedName>
        <fullName evidence="2">Uncharacterized protein</fullName>
    </submittedName>
</protein>
<reference evidence="2 3" key="1">
    <citation type="submission" date="2018-07" db="EMBL/GenBank/DDBJ databases">
        <title>A high quality draft genome assembly of the barn swallow (H. rustica rustica).</title>
        <authorList>
            <person name="Formenti G."/>
            <person name="Chiara M."/>
            <person name="Poveda L."/>
            <person name="Francoijs K.-J."/>
            <person name="Bonisoli-Alquati A."/>
            <person name="Canova L."/>
            <person name="Gianfranceschi L."/>
            <person name="Horner D.S."/>
            <person name="Saino N."/>
        </authorList>
    </citation>
    <scope>NUCLEOTIDE SEQUENCE [LARGE SCALE GENOMIC DNA]</scope>
    <source>
        <strain evidence="2">Chelidonia</strain>
        <tissue evidence="2">Blood</tissue>
    </source>
</reference>